<keyword evidence="2" id="KW-1185">Reference proteome</keyword>
<organism evidence="1 2">
    <name type="scientific">Anabaena azotica FACHB-119</name>
    <dbReference type="NCBI Taxonomy" id="947527"/>
    <lineage>
        <taxon>Bacteria</taxon>
        <taxon>Bacillati</taxon>
        <taxon>Cyanobacteriota</taxon>
        <taxon>Cyanophyceae</taxon>
        <taxon>Nostocales</taxon>
        <taxon>Nostocaceae</taxon>
        <taxon>Anabaena</taxon>
        <taxon>Anabaena azotica</taxon>
    </lineage>
</organism>
<dbReference type="PANTHER" id="PTHR34129">
    <property type="entry name" value="BLR1139 PROTEIN"/>
    <property type="match status" value="1"/>
</dbReference>
<sequence>MNSIIHITKRQQWEEAKNIGIYRAKSLDNEGFIHCSKATQITKVANRFFRNQTELVLLFIDADKVKAEIRYEMADGELFPHIYGELNVDAVYQVIAFEAGEDGLFELPLGVE</sequence>
<evidence type="ECO:0000313" key="2">
    <source>
        <dbReference type="Proteomes" id="UP000661112"/>
    </source>
</evidence>
<name>A0ABR8D9W6_9NOST</name>
<gene>
    <name evidence="1" type="ORF">H6G83_25895</name>
</gene>
<dbReference type="RefSeq" id="WP_190477336.1">
    <property type="nucleotide sequence ID" value="NZ_JACJSG010000043.1"/>
</dbReference>
<dbReference type="PANTHER" id="PTHR34129:SF1">
    <property type="entry name" value="DUF952 DOMAIN-CONTAINING PROTEIN"/>
    <property type="match status" value="1"/>
</dbReference>
<dbReference type="Proteomes" id="UP000661112">
    <property type="component" value="Unassembled WGS sequence"/>
</dbReference>
<accession>A0ABR8D9W6</accession>
<dbReference type="EMBL" id="JACJSG010000043">
    <property type="protein sequence ID" value="MBD2504000.1"/>
    <property type="molecule type" value="Genomic_DNA"/>
</dbReference>
<dbReference type="SUPFAM" id="SSF56399">
    <property type="entry name" value="ADP-ribosylation"/>
    <property type="match status" value="1"/>
</dbReference>
<comment type="caution">
    <text evidence="1">The sequence shown here is derived from an EMBL/GenBank/DDBJ whole genome shotgun (WGS) entry which is preliminary data.</text>
</comment>
<dbReference type="Pfam" id="PF06108">
    <property type="entry name" value="DUF952"/>
    <property type="match status" value="1"/>
</dbReference>
<evidence type="ECO:0000313" key="1">
    <source>
        <dbReference type="EMBL" id="MBD2504000.1"/>
    </source>
</evidence>
<proteinExistence type="predicted"/>
<reference evidence="1 2" key="1">
    <citation type="journal article" date="2020" name="ISME J.">
        <title>Comparative genomics reveals insights into cyanobacterial evolution and habitat adaptation.</title>
        <authorList>
            <person name="Chen M.Y."/>
            <person name="Teng W.K."/>
            <person name="Zhao L."/>
            <person name="Hu C.X."/>
            <person name="Zhou Y.K."/>
            <person name="Han B.P."/>
            <person name="Song L.R."/>
            <person name="Shu W.S."/>
        </authorList>
    </citation>
    <scope>NUCLEOTIDE SEQUENCE [LARGE SCALE GENOMIC DNA]</scope>
    <source>
        <strain evidence="1 2">FACHB-119</strain>
    </source>
</reference>
<dbReference type="Gene3D" id="3.20.170.20">
    <property type="entry name" value="Protein of unknown function DUF952"/>
    <property type="match status" value="1"/>
</dbReference>
<protein>
    <submittedName>
        <fullName evidence="1">DUF952 domain-containing protein</fullName>
    </submittedName>
</protein>
<dbReference type="InterPro" id="IPR009297">
    <property type="entry name" value="DUF952"/>
</dbReference>